<sequence>MGIVLFGDLGIDQDPGGSGQDGSPPHLGRDHGPGGNGRAGDPLLRDLRKRTFISQNIQLLSVERHMHACTQPGSDNF</sequence>
<reference evidence="2 3" key="1">
    <citation type="journal article" date="2012" name="Genome Biol.">
        <title>Sequencing three crocodilian genomes to illuminate the evolution of archosaurs and amniotes.</title>
        <authorList>
            <person name="St John J.A."/>
            <person name="Braun E.L."/>
            <person name="Isberg S.R."/>
            <person name="Miles L.G."/>
            <person name="Chong A.Y."/>
            <person name="Gongora J."/>
            <person name="Dalzell P."/>
            <person name="Moran C."/>
            <person name="Bed'hom B."/>
            <person name="Abzhanov A."/>
            <person name="Burgess S.C."/>
            <person name="Cooksey A.M."/>
            <person name="Castoe T.A."/>
            <person name="Crawford N.G."/>
            <person name="Densmore L.D."/>
            <person name="Drew J.C."/>
            <person name="Edwards S.V."/>
            <person name="Faircloth B.C."/>
            <person name="Fujita M.K."/>
            <person name="Greenwold M.J."/>
            <person name="Hoffmann F.G."/>
            <person name="Howard J.M."/>
            <person name="Iguchi T."/>
            <person name="Janes D.E."/>
            <person name="Khan S.Y."/>
            <person name="Kohno S."/>
            <person name="de Koning A.J."/>
            <person name="Lance S.L."/>
            <person name="McCarthy F.M."/>
            <person name="McCormack J.E."/>
            <person name="Merchant M.E."/>
            <person name="Peterson D.G."/>
            <person name="Pollock D.D."/>
            <person name="Pourmand N."/>
            <person name="Raney B.J."/>
            <person name="Roessler K.A."/>
            <person name="Sanford J.R."/>
            <person name="Sawyer R.H."/>
            <person name="Schmidt C.J."/>
            <person name="Triplett E.W."/>
            <person name="Tuberville T.D."/>
            <person name="Venegas-Anaya M."/>
            <person name="Howard J.T."/>
            <person name="Jarvis E.D."/>
            <person name="Guillette L.J.Jr."/>
            <person name="Glenn T.C."/>
            <person name="Green R.E."/>
            <person name="Ray D.A."/>
        </authorList>
    </citation>
    <scope>NUCLEOTIDE SEQUENCE [LARGE SCALE GENOMIC DNA]</scope>
    <source>
        <strain evidence="2">KSC_2009_1</strain>
    </source>
</reference>
<accession>A0A151N4E6</accession>
<name>A0A151N4E6_ALLMI</name>
<gene>
    <name evidence="2" type="ORF">Y1Q_0006127</name>
</gene>
<dbReference type="EMBL" id="AKHW03004073">
    <property type="protein sequence ID" value="KYO31567.1"/>
    <property type="molecule type" value="Genomic_DNA"/>
</dbReference>
<evidence type="ECO:0000313" key="3">
    <source>
        <dbReference type="Proteomes" id="UP000050525"/>
    </source>
</evidence>
<proteinExistence type="predicted"/>
<organism evidence="2 3">
    <name type="scientific">Alligator mississippiensis</name>
    <name type="common">American alligator</name>
    <dbReference type="NCBI Taxonomy" id="8496"/>
    <lineage>
        <taxon>Eukaryota</taxon>
        <taxon>Metazoa</taxon>
        <taxon>Chordata</taxon>
        <taxon>Craniata</taxon>
        <taxon>Vertebrata</taxon>
        <taxon>Euteleostomi</taxon>
        <taxon>Archelosauria</taxon>
        <taxon>Archosauria</taxon>
        <taxon>Crocodylia</taxon>
        <taxon>Alligatoridae</taxon>
        <taxon>Alligatorinae</taxon>
        <taxon>Alligator</taxon>
    </lineage>
</organism>
<protein>
    <submittedName>
        <fullName evidence="2">Uncharacterized protein</fullName>
    </submittedName>
</protein>
<comment type="caution">
    <text evidence="2">The sequence shown here is derived from an EMBL/GenBank/DDBJ whole genome shotgun (WGS) entry which is preliminary data.</text>
</comment>
<dbReference type="Proteomes" id="UP000050525">
    <property type="component" value="Unassembled WGS sequence"/>
</dbReference>
<feature type="region of interest" description="Disordered" evidence="1">
    <location>
        <begin position="1"/>
        <end position="44"/>
    </location>
</feature>
<keyword evidence="3" id="KW-1185">Reference proteome</keyword>
<dbReference type="AlphaFoldDB" id="A0A151N4E6"/>
<evidence type="ECO:0000256" key="1">
    <source>
        <dbReference type="SAM" id="MobiDB-lite"/>
    </source>
</evidence>
<evidence type="ECO:0000313" key="2">
    <source>
        <dbReference type="EMBL" id="KYO31567.1"/>
    </source>
</evidence>